<feature type="transmembrane region" description="Helical" evidence="7">
    <location>
        <begin position="301"/>
        <end position="323"/>
    </location>
</feature>
<dbReference type="InterPro" id="IPR011701">
    <property type="entry name" value="MFS"/>
</dbReference>
<feature type="transmembrane region" description="Helical" evidence="7">
    <location>
        <begin position="197"/>
        <end position="215"/>
    </location>
</feature>
<keyword evidence="6 7" id="KW-0472">Membrane</keyword>
<reference evidence="9 10" key="1">
    <citation type="submission" date="2016-08" db="EMBL/GenBank/DDBJ databases">
        <title>Genome of Bacillus solimangrovi GH2-4.</title>
        <authorList>
            <person name="Lim S."/>
            <person name="Kim B.-C."/>
        </authorList>
    </citation>
    <scope>NUCLEOTIDE SEQUENCE [LARGE SCALE GENOMIC DNA]</scope>
    <source>
        <strain evidence="9 10">GH2-4</strain>
    </source>
</reference>
<proteinExistence type="predicted"/>
<feature type="transmembrane region" description="Helical" evidence="7">
    <location>
        <begin position="330"/>
        <end position="349"/>
    </location>
</feature>
<feature type="domain" description="Major facilitator superfamily (MFS) profile" evidence="8">
    <location>
        <begin position="11"/>
        <end position="490"/>
    </location>
</feature>
<dbReference type="Proteomes" id="UP000095209">
    <property type="component" value="Unassembled WGS sequence"/>
</dbReference>
<feature type="transmembrane region" description="Helical" evidence="7">
    <location>
        <begin position="400"/>
        <end position="422"/>
    </location>
</feature>
<feature type="transmembrane region" description="Helical" evidence="7">
    <location>
        <begin position="467"/>
        <end position="487"/>
    </location>
</feature>
<keyword evidence="5 7" id="KW-1133">Transmembrane helix</keyword>
<organism evidence="9 10">
    <name type="scientific">Bacillus solimangrovi</name>
    <dbReference type="NCBI Taxonomy" id="1305675"/>
    <lineage>
        <taxon>Bacteria</taxon>
        <taxon>Bacillati</taxon>
        <taxon>Bacillota</taxon>
        <taxon>Bacilli</taxon>
        <taxon>Bacillales</taxon>
        <taxon>Bacillaceae</taxon>
        <taxon>Bacillus</taxon>
    </lineage>
</organism>
<dbReference type="CDD" id="cd17502">
    <property type="entry name" value="MFS_Azr1_MDR_like"/>
    <property type="match status" value="1"/>
</dbReference>
<feature type="transmembrane region" description="Helical" evidence="7">
    <location>
        <begin position="101"/>
        <end position="122"/>
    </location>
</feature>
<sequence length="497" mass="54058">MVSKSTRRPIVLAAIMIAMFMSAIEATIVSTAMPSIVSDLGGFSSYSWVFSAYLLMNMATTLIYGKLSDLYGRRPIFIIGVVIFLIGSTLCGFATSMETLIAFRFLQGLGAGAVMPIASTIVGDMYTKEERAQIQGYLSSVWGISAVLGPALGGFFVEVLSWHYVFWMNIPLGVLAIIVVGLYLHEEVDNRKREIDYLGSVWLVISLSALMFILVEGGIHIPWSSSRMFTLIGIFSIGMFLFIRQERKATEPMMPFELWKERSITISNLGALTTGAMLIGVSSFLPAFVQGVMERSATVAGFTLTTMSIGWPIAATIAGRLLLKIGYRKTSLFGGIALIIGAIFFVTLSLERGPIWAACGSFFIGIGMGLMNTSFIVSIQSTVSWKLRGIATASNMFMRNLGSALGAALLGGILNSRLHAYIQNSGLGSELSINDTNVLLDAKQRAQMSEQMKSVLQEGLTISLHTVYWGVFLFACISFFLVIFMPISDKQGGETGR</sequence>
<feature type="transmembrane region" description="Helical" evidence="7">
    <location>
        <begin position="76"/>
        <end position="95"/>
    </location>
</feature>
<keyword evidence="10" id="KW-1185">Reference proteome</keyword>
<dbReference type="Pfam" id="PF07690">
    <property type="entry name" value="MFS_1"/>
    <property type="match status" value="1"/>
</dbReference>
<dbReference type="Gene3D" id="1.20.1720.10">
    <property type="entry name" value="Multidrug resistance protein D"/>
    <property type="match status" value="1"/>
</dbReference>
<keyword evidence="2" id="KW-0813">Transport</keyword>
<feature type="transmembrane region" description="Helical" evidence="7">
    <location>
        <begin position="134"/>
        <end position="156"/>
    </location>
</feature>
<keyword evidence="3" id="KW-1003">Cell membrane</keyword>
<dbReference type="GO" id="GO:0005886">
    <property type="term" value="C:plasma membrane"/>
    <property type="evidence" value="ECO:0007669"/>
    <property type="project" value="UniProtKB-SubCell"/>
</dbReference>
<accession>A0A1E5LJQ0</accession>
<comment type="caution">
    <text evidence="9">The sequence shown here is derived from an EMBL/GenBank/DDBJ whole genome shotgun (WGS) entry which is preliminary data.</text>
</comment>
<feature type="transmembrane region" description="Helical" evidence="7">
    <location>
        <begin position="12"/>
        <end position="33"/>
    </location>
</feature>
<dbReference type="GO" id="GO:0022857">
    <property type="term" value="F:transmembrane transporter activity"/>
    <property type="evidence" value="ECO:0007669"/>
    <property type="project" value="InterPro"/>
</dbReference>
<dbReference type="AlphaFoldDB" id="A0A1E5LJQ0"/>
<name>A0A1E5LJQ0_9BACI</name>
<dbReference type="EMBL" id="MJEH01000004">
    <property type="protein sequence ID" value="OEH94248.1"/>
    <property type="molecule type" value="Genomic_DNA"/>
</dbReference>
<evidence type="ECO:0000256" key="6">
    <source>
        <dbReference type="ARBA" id="ARBA00023136"/>
    </source>
</evidence>
<feature type="transmembrane region" description="Helical" evidence="7">
    <location>
        <begin position="221"/>
        <end position="243"/>
    </location>
</feature>
<feature type="transmembrane region" description="Helical" evidence="7">
    <location>
        <begin position="162"/>
        <end position="185"/>
    </location>
</feature>
<evidence type="ECO:0000256" key="5">
    <source>
        <dbReference type="ARBA" id="ARBA00022989"/>
    </source>
</evidence>
<dbReference type="PRINTS" id="PR01036">
    <property type="entry name" value="TCRTETB"/>
</dbReference>
<dbReference type="FunFam" id="1.20.1720.10:FF:000004">
    <property type="entry name" value="EmrB/QacA family drug resistance transporter"/>
    <property type="match status" value="1"/>
</dbReference>
<dbReference type="InterPro" id="IPR036259">
    <property type="entry name" value="MFS_trans_sf"/>
</dbReference>
<keyword evidence="4 7" id="KW-0812">Transmembrane</keyword>
<dbReference type="PROSITE" id="PS50850">
    <property type="entry name" value="MFS"/>
    <property type="match status" value="1"/>
</dbReference>
<evidence type="ECO:0000256" key="4">
    <source>
        <dbReference type="ARBA" id="ARBA00022692"/>
    </source>
</evidence>
<evidence type="ECO:0000259" key="8">
    <source>
        <dbReference type="PROSITE" id="PS50850"/>
    </source>
</evidence>
<comment type="subcellular location">
    <subcellularLocation>
        <location evidence="1">Cell membrane</location>
        <topology evidence="1">Multi-pass membrane protein</topology>
    </subcellularLocation>
</comment>
<dbReference type="Gene3D" id="1.20.1250.20">
    <property type="entry name" value="MFS general substrate transporter like domains"/>
    <property type="match status" value="1"/>
</dbReference>
<dbReference type="PANTHER" id="PTHR23501">
    <property type="entry name" value="MAJOR FACILITATOR SUPERFAMILY"/>
    <property type="match status" value="1"/>
</dbReference>
<evidence type="ECO:0000313" key="9">
    <source>
        <dbReference type="EMBL" id="OEH94248.1"/>
    </source>
</evidence>
<feature type="transmembrane region" description="Helical" evidence="7">
    <location>
        <begin position="45"/>
        <end position="64"/>
    </location>
</feature>
<dbReference type="SUPFAM" id="SSF103473">
    <property type="entry name" value="MFS general substrate transporter"/>
    <property type="match status" value="1"/>
</dbReference>
<evidence type="ECO:0000256" key="2">
    <source>
        <dbReference type="ARBA" id="ARBA00022448"/>
    </source>
</evidence>
<feature type="transmembrane region" description="Helical" evidence="7">
    <location>
        <begin position="355"/>
        <end position="379"/>
    </location>
</feature>
<evidence type="ECO:0000256" key="3">
    <source>
        <dbReference type="ARBA" id="ARBA00022475"/>
    </source>
</evidence>
<evidence type="ECO:0000256" key="1">
    <source>
        <dbReference type="ARBA" id="ARBA00004651"/>
    </source>
</evidence>
<protein>
    <submittedName>
        <fullName evidence="9">MFS transporter</fullName>
    </submittedName>
</protein>
<dbReference type="OrthoDB" id="9807274at2"/>
<evidence type="ECO:0000256" key="7">
    <source>
        <dbReference type="SAM" id="Phobius"/>
    </source>
</evidence>
<dbReference type="PANTHER" id="PTHR23501:SF191">
    <property type="entry name" value="VACUOLAR BASIC AMINO ACID TRANSPORTER 4"/>
    <property type="match status" value="1"/>
</dbReference>
<feature type="transmembrane region" description="Helical" evidence="7">
    <location>
        <begin position="264"/>
        <end position="289"/>
    </location>
</feature>
<evidence type="ECO:0000313" key="10">
    <source>
        <dbReference type="Proteomes" id="UP000095209"/>
    </source>
</evidence>
<dbReference type="RefSeq" id="WP_069715811.1">
    <property type="nucleotide sequence ID" value="NZ_MJEH01000004.1"/>
</dbReference>
<dbReference type="STRING" id="1305675.BFG57_09375"/>
<gene>
    <name evidence="9" type="ORF">BFG57_09375</name>
</gene>
<dbReference type="InterPro" id="IPR020846">
    <property type="entry name" value="MFS_dom"/>
</dbReference>